<dbReference type="EMBL" id="DNAN01000649">
    <property type="protein sequence ID" value="HAW77732.1"/>
    <property type="molecule type" value="Genomic_DNA"/>
</dbReference>
<accession>A0A349TPT9</accession>
<dbReference type="Proteomes" id="UP000264779">
    <property type="component" value="Unassembled WGS sequence"/>
</dbReference>
<evidence type="ECO:0000259" key="3">
    <source>
        <dbReference type="PROSITE" id="PS50930"/>
    </source>
</evidence>
<keyword evidence="2" id="KW-0472">Membrane</keyword>
<protein>
    <submittedName>
        <fullName evidence="5">LytTR family transcriptional regulator</fullName>
    </submittedName>
</protein>
<comment type="caution">
    <text evidence="5">The sequence shown here is derived from an EMBL/GenBank/DDBJ whole genome shotgun (WGS) entry which is preliminary data.</text>
</comment>
<evidence type="ECO:0000313" key="5">
    <source>
        <dbReference type="EMBL" id="HBU50528.1"/>
    </source>
</evidence>
<reference evidence="6 7" key="1">
    <citation type="journal article" date="2018" name="Nat. Biotechnol.">
        <title>A standardized bacterial taxonomy based on genome phylogeny substantially revises the tree of life.</title>
        <authorList>
            <person name="Parks D.H."/>
            <person name="Chuvochina M."/>
            <person name="Waite D.W."/>
            <person name="Rinke C."/>
            <person name="Skarshewski A."/>
            <person name="Chaumeil P.A."/>
            <person name="Hugenholtz P."/>
        </authorList>
    </citation>
    <scope>NUCLEOTIDE SEQUENCE [LARGE SCALE GENOMIC DNA]</scope>
    <source>
        <strain evidence="5">UBA11621</strain>
        <strain evidence="4">UBA11978</strain>
    </source>
</reference>
<dbReference type="GO" id="GO:0000156">
    <property type="term" value="F:phosphorelay response regulator activity"/>
    <property type="evidence" value="ECO:0007669"/>
    <property type="project" value="InterPro"/>
</dbReference>
<feature type="transmembrane region" description="Helical" evidence="2">
    <location>
        <begin position="85"/>
        <end position="110"/>
    </location>
</feature>
<feature type="transmembrane region" description="Helical" evidence="2">
    <location>
        <begin position="53"/>
        <end position="73"/>
    </location>
</feature>
<evidence type="ECO:0000313" key="6">
    <source>
        <dbReference type="Proteomes" id="UP000263517"/>
    </source>
</evidence>
<dbReference type="Proteomes" id="UP000263517">
    <property type="component" value="Unassembled WGS sequence"/>
</dbReference>
<dbReference type="AlphaFoldDB" id="A0A349TPT9"/>
<dbReference type="SMART" id="SM00850">
    <property type="entry name" value="LytTR"/>
    <property type="match status" value="1"/>
</dbReference>
<dbReference type="Pfam" id="PF04397">
    <property type="entry name" value="LytTR"/>
    <property type="match status" value="1"/>
</dbReference>
<evidence type="ECO:0000256" key="1">
    <source>
        <dbReference type="ARBA" id="ARBA00023012"/>
    </source>
</evidence>
<feature type="transmembrane region" description="Helical" evidence="2">
    <location>
        <begin position="12"/>
        <end position="33"/>
    </location>
</feature>
<dbReference type="PANTHER" id="PTHR37299:SF1">
    <property type="entry name" value="STAGE 0 SPORULATION PROTEIN A HOMOLOG"/>
    <property type="match status" value="1"/>
</dbReference>
<dbReference type="EMBL" id="DONK01000059">
    <property type="protein sequence ID" value="HBU50528.1"/>
    <property type="molecule type" value="Genomic_DNA"/>
</dbReference>
<evidence type="ECO:0000313" key="7">
    <source>
        <dbReference type="Proteomes" id="UP000264779"/>
    </source>
</evidence>
<gene>
    <name evidence="4" type="ORF">DCW74_18600</name>
    <name evidence="5" type="ORF">DEB45_04640</name>
</gene>
<evidence type="ECO:0000313" key="4">
    <source>
        <dbReference type="EMBL" id="HAW77732.1"/>
    </source>
</evidence>
<dbReference type="GO" id="GO:0003677">
    <property type="term" value="F:DNA binding"/>
    <property type="evidence" value="ECO:0007669"/>
    <property type="project" value="InterPro"/>
</dbReference>
<dbReference type="PROSITE" id="PS50930">
    <property type="entry name" value="HTH_LYTTR"/>
    <property type="match status" value="1"/>
</dbReference>
<feature type="domain" description="HTH LytTR-type" evidence="3">
    <location>
        <begin position="170"/>
        <end position="273"/>
    </location>
</feature>
<organism evidence="5 7">
    <name type="scientific">Alteromonas australica</name>
    <dbReference type="NCBI Taxonomy" id="589873"/>
    <lineage>
        <taxon>Bacteria</taxon>
        <taxon>Pseudomonadati</taxon>
        <taxon>Pseudomonadota</taxon>
        <taxon>Gammaproteobacteria</taxon>
        <taxon>Alteromonadales</taxon>
        <taxon>Alteromonadaceae</taxon>
        <taxon>Alteromonas/Salinimonas group</taxon>
        <taxon>Alteromonas</taxon>
    </lineage>
</organism>
<keyword evidence="1" id="KW-0902">Two-component regulatory system</keyword>
<name>A0A349TPT9_9ALTE</name>
<dbReference type="Gene3D" id="2.40.50.1020">
    <property type="entry name" value="LytTr DNA-binding domain"/>
    <property type="match status" value="1"/>
</dbReference>
<dbReference type="InterPro" id="IPR007492">
    <property type="entry name" value="LytTR_DNA-bd_dom"/>
</dbReference>
<keyword evidence="2" id="KW-0812">Transmembrane</keyword>
<dbReference type="InterPro" id="IPR046947">
    <property type="entry name" value="LytR-like"/>
</dbReference>
<sequence length="277" mass="31917">MISAVRRKIYPVILGKSVVLVCMVALCGMILSIFQDYLFTERHNTSFVFFESLLFKCVWVVFFLAYLCSYKSFHMIKEMSHQKLILLYGALVFCHVFVSTVMVWAISWIFKDQGYGLAKILAFTFSNDSSKILFIYFLSMIYLKRFYSPTLDSKEANEITDTAESQPKNLEIKNGRQHHLVSFDAILCIKADSPYVLVQTEDNSYLHSSSLKKVGEELDSRFFKLHRSCIVNIDKVTSYQSRLNGDYDVCLSGHINVRLSRNYAKQFKAVIGDLITI</sequence>
<proteinExistence type="predicted"/>
<feature type="transmembrane region" description="Helical" evidence="2">
    <location>
        <begin position="130"/>
        <end position="147"/>
    </location>
</feature>
<keyword evidence="2" id="KW-1133">Transmembrane helix</keyword>
<evidence type="ECO:0000256" key="2">
    <source>
        <dbReference type="SAM" id="Phobius"/>
    </source>
</evidence>
<dbReference type="PANTHER" id="PTHR37299">
    <property type="entry name" value="TRANSCRIPTIONAL REGULATOR-RELATED"/>
    <property type="match status" value="1"/>
</dbReference>